<gene>
    <name evidence="1" type="ORF">K491DRAFT_387925</name>
</gene>
<dbReference type="Proteomes" id="UP000799324">
    <property type="component" value="Unassembled WGS sequence"/>
</dbReference>
<evidence type="ECO:0000313" key="1">
    <source>
        <dbReference type="EMBL" id="KAF2661828.1"/>
    </source>
</evidence>
<accession>A0A6A6TSF3</accession>
<sequence length="173" mass="19767">MGLLWRVHNRMHKLGCRRRTSENNVKVVNNPTSIRIDTPIGLYSTTFDSPCICICIYRCNLPPTARRAPTRPCSPVELHGAVGQPAQQPRSITAPHCIASHPASNVATSSKLSFPHTPYFRIERLLKDKAKVRTMALKVRSRLHGVSGYLRPTRRYRTWCYQHALSLHTMQRR</sequence>
<dbReference type="AlphaFoldDB" id="A0A6A6TSF3"/>
<dbReference type="EMBL" id="MU004292">
    <property type="protein sequence ID" value="KAF2661828.1"/>
    <property type="molecule type" value="Genomic_DNA"/>
</dbReference>
<proteinExistence type="predicted"/>
<name>A0A6A6TSF3_9PLEO</name>
<organism evidence="1 2">
    <name type="scientific">Lophiostoma macrostomum CBS 122681</name>
    <dbReference type="NCBI Taxonomy" id="1314788"/>
    <lineage>
        <taxon>Eukaryota</taxon>
        <taxon>Fungi</taxon>
        <taxon>Dikarya</taxon>
        <taxon>Ascomycota</taxon>
        <taxon>Pezizomycotina</taxon>
        <taxon>Dothideomycetes</taxon>
        <taxon>Pleosporomycetidae</taxon>
        <taxon>Pleosporales</taxon>
        <taxon>Lophiostomataceae</taxon>
        <taxon>Lophiostoma</taxon>
    </lineage>
</organism>
<keyword evidence="2" id="KW-1185">Reference proteome</keyword>
<protein>
    <submittedName>
        <fullName evidence="1">Uncharacterized protein</fullName>
    </submittedName>
</protein>
<reference evidence="1" key="1">
    <citation type="journal article" date="2020" name="Stud. Mycol.">
        <title>101 Dothideomycetes genomes: a test case for predicting lifestyles and emergence of pathogens.</title>
        <authorList>
            <person name="Haridas S."/>
            <person name="Albert R."/>
            <person name="Binder M."/>
            <person name="Bloem J."/>
            <person name="Labutti K."/>
            <person name="Salamov A."/>
            <person name="Andreopoulos B."/>
            <person name="Baker S."/>
            <person name="Barry K."/>
            <person name="Bills G."/>
            <person name="Bluhm B."/>
            <person name="Cannon C."/>
            <person name="Castanera R."/>
            <person name="Culley D."/>
            <person name="Daum C."/>
            <person name="Ezra D."/>
            <person name="Gonzalez J."/>
            <person name="Henrissat B."/>
            <person name="Kuo A."/>
            <person name="Liang C."/>
            <person name="Lipzen A."/>
            <person name="Lutzoni F."/>
            <person name="Magnuson J."/>
            <person name="Mondo S."/>
            <person name="Nolan M."/>
            <person name="Ohm R."/>
            <person name="Pangilinan J."/>
            <person name="Park H.-J."/>
            <person name="Ramirez L."/>
            <person name="Alfaro M."/>
            <person name="Sun H."/>
            <person name="Tritt A."/>
            <person name="Yoshinaga Y."/>
            <person name="Zwiers L.-H."/>
            <person name="Turgeon B."/>
            <person name="Goodwin S."/>
            <person name="Spatafora J."/>
            <person name="Crous P."/>
            <person name="Grigoriev I."/>
        </authorList>
    </citation>
    <scope>NUCLEOTIDE SEQUENCE</scope>
    <source>
        <strain evidence="1">CBS 122681</strain>
    </source>
</reference>
<evidence type="ECO:0000313" key="2">
    <source>
        <dbReference type="Proteomes" id="UP000799324"/>
    </source>
</evidence>